<dbReference type="PANTHER" id="PTHR37389:SF40">
    <property type="entry name" value="NODULIN-24"/>
    <property type="match status" value="1"/>
</dbReference>
<gene>
    <name evidence="2" type="ORF">CCAM_LOCUS42951</name>
</gene>
<feature type="signal peptide" evidence="1">
    <location>
        <begin position="1"/>
        <end position="26"/>
    </location>
</feature>
<accession>A0A484NIG0</accession>
<dbReference type="InterPro" id="IPR010800">
    <property type="entry name" value="GRP"/>
</dbReference>
<evidence type="ECO:0008006" key="4">
    <source>
        <dbReference type="Google" id="ProtNLM"/>
    </source>
</evidence>
<dbReference type="Proteomes" id="UP000595140">
    <property type="component" value="Unassembled WGS sequence"/>
</dbReference>
<organism evidence="2 3">
    <name type="scientific">Cuscuta campestris</name>
    <dbReference type="NCBI Taxonomy" id="132261"/>
    <lineage>
        <taxon>Eukaryota</taxon>
        <taxon>Viridiplantae</taxon>
        <taxon>Streptophyta</taxon>
        <taxon>Embryophyta</taxon>
        <taxon>Tracheophyta</taxon>
        <taxon>Spermatophyta</taxon>
        <taxon>Magnoliopsida</taxon>
        <taxon>eudicotyledons</taxon>
        <taxon>Gunneridae</taxon>
        <taxon>Pentapetalae</taxon>
        <taxon>asterids</taxon>
        <taxon>lamiids</taxon>
        <taxon>Solanales</taxon>
        <taxon>Convolvulaceae</taxon>
        <taxon>Cuscuteae</taxon>
        <taxon>Cuscuta</taxon>
        <taxon>Cuscuta subgen. Grammica</taxon>
        <taxon>Cuscuta sect. Cleistogrammica</taxon>
    </lineage>
</organism>
<dbReference type="EMBL" id="OOIL02006729">
    <property type="protein sequence ID" value="VFR01176.1"/>
    <property type="molecule type" value="Genomic_DNA"/>
</dbReference>
<evidence type="ECO:0000313" key="2">
    <source>
        <dbReference type="EMBL" id="VFR01176.1"/>
    </source>
</evidence>
<dbReference type="OrthoDB" id="1936545at2759"/>
<reference evidence="2 3" key="1">
    <citation type="submission" date="2018-04" db="EMBL/GenBank/DDBJ databases">
        <authorList>
            <person name="Vogel A."/>
        </authorList>
    </citation>
    <scope>NUCLEOTIDE SEQUENCE [LARGE SCALE GENOMIC DNA]</scope>
</reference>
<dbReference type="PANTHER" id="PTHR37389">
    <property type="entry name" value="NODULIN-24"/>
    <property type="match status" value="1"/>
</dbReference>
<sequence length="124" mass="11924">MMSSKLFILLGLCLAVSLLIASEVSARELAETTVHASSDTTEADKRNEHIDGYGGGGGHYGGGGGHYGGGGGHYGGGGGHYGGGGGHYGGGGGGGHCRHGYCGHGCCGYKGEAADIGAAAAAEP</sequence>
<dbReference type="AlphaFoldDB" id="A0A484NIG0"/>
<dbReference type="Pfam" id="PF07172">
    <property type="entry name" value="GRP"/>
    <property type="match status" value="1"/>
</dbReference>
<feature type="chain" id="PRO_5019776905" description="Glycine-rich protein" evidence="1">
    <location>
        <begin position="27"/>
        <end position="124"/>
    </location>
</feature>
<protein>
    <recommendedName>
        <fullName evidence="4">Glycine-rich protein</fullName>
    </recommendedName>
</protein>
<keyword evidence="1" id="KW-0732">Signal</keyword>
<keyword evidence="3" id="KW-1185">Reference proteome</keyword>
<name>A0A484NIG0_9ASTE</name>
<evidence type="ECO:0000256" key="1">
    <source>
        <dbReference type="SAM" id="SignalP"/>
    </source>
</evidence>
<evidence type="ECO:0000313" key="3">
    <source>
        <dbReference type="Proteomes" id="UP000595140"/>
    </source>
</evidence>
<proteinExistence type="predicted"/>